<name>A0ABR7DF85_9CLOT</name>
<dbReference type="InterPro" id="IPR025436">
    <property type="entry name" value="DUF4179"/>
</dbReference>
<evidence type="ECO:0000259" key="2">
    <source>
        <dbReference type="Pfam" id="PF13786"/>
    </source>
</evidence>
<keyword evidence="1" id="KW-0812">Transmembrane</keyword>
<evidence type="ECO:0000313" key="4">
    <source>
        <dbReference type="Proteomes" id="UP000596929"/>
    </source>
</evidence>
<accession>A0ABR7DF85</accession>
<sequence length="446" mass="51227">MGKKYFEDEKLEYENIDIPEELDFMINKTLKEGRAKRKRRMIYKCTSGIVASFLTFVLLVNIFPKVAYAASLIPGLDKLVELITFDKGFTNAVDKGLTKEMSYIEEKDGVKLIVNGLAGDYKRLWISYDLIGSDNYIVEAKFINKNTGEEIPSMISFSGYNGEETESAYLEIGFTEYIEEFDLELKVGKKEFKNSEAKVGEVLSENEYESSFFERENIDYITTFNVPIKLEKEIFGNVLKEIEISDNIIETEAGDIVIDKIETSKTRIVMKFNLESEIYDFMSFKNPTLVDNKGNKYVSSSSFISGDDLGNKYLEFEGELDDGIKTLKFTCDGVYYANKNDRNIKVNLEREYIEKNNYNIEFISYRNNILILKAKDIEGLTFEGVFDEAGELIISSDGTSLTSDNGENYELKSYIKIENDNLDEIELKIFWILKDLTNPVDSYLIK</sequence>
<feature type="transmembrane region" description="Helical" evidence="1">
    <location>
        <begin position="41"/>
        <end position="63"/>
    </location>
</feature>
<keyword evidence="4" id="KW-1185">Reference proteome</keyword>
<evidence type="ECO:0000256" key="1">
    <source>
        <dbReference type="SAM" id="Phobius"/>
    </source>
</evidence>
<dbReference type="Proteomes" id="UP000596929">
    <property type="component" value="Unassembled WGS sequence"/>
</dbReference>
<evidence type="ECO:0000313" key="3">
    <source>
        <dbReference type="EMBL" id="MBC5630085.1"/>
    </source>
</evidence>
<keyword evidence="1" id="KW-1133">Transmembrane helix</keyword>
<keyword evidence="1" id="KW-0472">Membrane</keyword>
<protein>
    <submittedName>
        <fullName evidence="3">DUF4179 domain-containing protein</fullName>
    </submittedName>
</protein>
<dbReference type="Pfam" id="PF13786">
    <property type="entry name" value="DUF4179"/>
    <property type="match status" value="1"/>
</dbReference>
<proteinExistence type="predicted"/>
<reference evidence="3 4" key="1">
    <citation type="submission" date="2020-08" db="EMBL/GenBank/DDBJ databases">
        <title>Genome public.</title>
        <authorList>
            <person name="Liu C."/>
            <person name="Sun Q."/>
        </authorList>
    </citation>
    <scope>NUCLEOTIDE SEQUENCE [LARGE SCALE GENOMIC DNA]</scope>
    <source>
        <strain evidence="3 4">NSJ-6</strain>
    </source>
</reference>
<dbReference type="EMBL" id="JACOOO010000033">
    <property type="protein sequence ID" value="MBC5630085.1"/>
    <property type="molecule type" value="Genomic_DNA"/>
</dbReference>
<comment type="caution">
    <text evidence="3">The sequence shown here is derived from an EMBL/GenBank/DDBJ whole genome shotgun (WGS) entry which is preliminary data.</text>
</comment>
<feature type="domain" description="DUF4179" evidence="2">
    <location>
        <begin position="38"/>
        <end position="130"/>
    </location>
</feature>
<gene>
    <name evidence="3" type="ORF">H8S20_14535</name>
</gene>
<dbReference type="RefSeq" id="WP_186860551.1">
    <property type="nucleotide sequence ID" value="NZ_JACOOO010000033.1"/>
</dbReference>
<organism evidence="3 4">
    <name type="scientific">Clostridium hominis</name>
    <dbReference type="NCBI Taxonomy" id="2763036"/>
    <lineage>
        <taxon>Bacteria</taxon>
        <taxon>Bacillati</taxon>
        <taxon>Bacillota</taxon>
        <taxon>Clostridia</taxon>
        <taxon>Eubacteriales</taxon>
        <taxon>Clostridiaceae</taxon>
        <taxon>Clostridium</taxon>
    </lineage>
</organism>